<name>A0A0J1HHC4_9GAMM</name>
<dbReference type="InterPro" id="IPR010810">
    <property type="entry name" value="Flagellin_hook_IN_motif"/>
</dbReference>
<feature type="coiled-coil region" evidence="5">
    <location>
        <begin position="411"/>
        <end position="438"/>
    </location>
</feature>
<dbReference type="PATRIC" id="fig|320778.3.peg.795"/>
<keyword evidence="3 5" id="KW-0175">Coiled coil</keyword>
<dbReference type="GO" id="GO:0007155">
    <property type="term" value="P:cell adhesion"/>
    <property type="evidence" value="ECO:0007669"/>
    <property type="project" value="InterPro"/>
</dbReference>
<evidence type="ECO:0000259" key="7">
    <source>
        <dbReference type="Pfam" id="PF07195"/>
    </source>
</evidence>
<dbReference type="InterPro" id="IPR040026">
    <property type="entry name" value="FliD"/>
</dbReference>
<dbReference type="EMBL" id="LDOU01000004">
    <property type="protein sequence ID" value="KLV11013.1"/>
    <property type="molecule type" value="Genomic_DNA"/>
</dbReference>
<gene>
    <name evidence="8" type="ORF">ABT57_03710</name>
</gene>
<feature type="domain" description="Flagellar hook-associated protein 2 N-terminal" evidence="6">
    <location>
        <begin position="10"/>
        <end position="107"/>
    </location>
</feature>
<reference evidence="8 9" key="1">
    <citation type="submission" date="2015-05" db="EMBL/GenBank/DDBJ databases">
        <title>Photobacterium galathea sp. nov.</title>
        <authorList>
            <person name="Machado H."/>
            <person name="Gram L."/>
        </authorList>
    </citation>
    <scope>NUCLEOTIDE SEQUENCE [LARGE SCALE GENOMIC DNA]</scope>
    <source>
        <strain evidence="8 9">DSM 22954</strain>
    </source>
</reference>
<dbReference type="GO" id="GO:0009424">
    <property type="term" value="C:bacterial-type flagellum hook"/>
    <property type="evidence" value="ECO:0007669"/>
    <property type="project" value="UniProtKB-UniRule"/>
</dbReference>
<comment type="similarity">
    <text evidence="1 5">Belongs to the FliD family.</text>
</comment>
<dbReference type="Pfam" id="PF07195">
    <property type="entry name" value="FliD_C"/>
    <property type="match status" value="1"/>
</dbReference>
<dbReference type="InterPro" id="IPR010809">
    <property type="entry name" value="FliD_C"/>
</dbReference>
<evidence type="ECO:0000313" key="9">
    <source>
        <dbReference type="Proteomes" id="UP000035909"/>
    </source>
</evidence>
<dbReference type="PANTHER" id="PTHR30288:SF0">
    <property type="entry name" value="FLAGELLAR HOOK-ASSOCIATED PROTEIN 2"/>
    <property type="match status" value="1"/>
</dbReference>
<evidence type="ECO:0000256" key="1">
    <source>
        <dbReference type="ARBA" id="ARBA00009764"/>
    </source>
</evidence>
<evidence type="ECO:0000256" key="2">
    <source>
        <dbReference type="ARBA" id="ARBA00011255"/>
    </source>
</evidence>
<dbReference type="RefSeq" id="WP_047883851.1">
    <property type="nucleotide sequence ID" value="NZ_CP071325.1"/>
</dbReference>
<organism evidence="8 9">
    <name type="scientific">Photobacterium ganghwense</name>
    <dbReference type="NCBI Taxonomy" id="320778"/>
    <lineage>
        <taxon>Bacteria</taxon>
        <taxon>Pseudomonadati</taxon>
        <taxon>Pseudomonadota</taxon>
        <taxon>Gammaproteobacteria</taxon>
        <taxon>Vibrionales</taxon>
        <taxon>Vibrionaceae</taxon>
        <taxon>Photobacterium</taxon>
    </lineage>
</organism>
<evidence type="ECO:0000259" key="6">
    <source>
        <dbReference type="Pfam" id="PF02465"/>
    </source>
</evidence>
<evidence type="ECO:0000256" key="3">
    <source>
        <dbReference type="ARBA" id="ARBA00023054"/>
    </source>
</evidence>
<comment type="caution">
    <text evidence="8">The sequence shown here is derived from an EMBL/GenBank/DDBJ whole genome shotgun (WGS) entry which is preliminary data.</text>
</comment>
<dbReference type="Proteomes" id="UP000035909">
    <property type="component" value="Unassembled WGS sequence"/>
</dbReference>
<dbReference type="Pfam" id="PF02465">
    <property type="entry name" value="FliD_N"/>
    <property type="match status" value="1"/>
</dbReference>
<keyword evidence="8" id="KW-0969">Cilium</keyword>
<keyword evidence="9" id="KW-1185">Reference proteome</keyword>
<comment type="subcellular location">
    <subcellularLocation>
        <location evidence="5">Secreted</location>
    </subcellularLocation>
    <subcellularLocation>
        <location evidence="5">Bacterial flagellum</location>
    </subcellularLocation>
</comment>
<dbReference type="STRING" id="320778.ABT57_03710"/>
<dbReference type="GO" id="GO:0005576">
    <property type="term" value="C:extracellular region"/>
    <property type="evidence" value="ECO:0007669"/>
    <property type="project" value="UniProtKB-SubCell"/>
</dbReference>
<keyword evidence="5" id="KW-0964">Secreted</keyword>
<dbReference type="OrthoDB" id="5980200at2"/>
<keyword evidence="4 5" id="KW-0975">Bacterial flagellum</keyword>
<proteinExistence type="inferred from homology"/>
<keyword evidence="8" id="KW-0966">Cell projection</keyword>
<dbReference type="GO" id="GO:0071973">
    <property type="term" value="P:bacterial-type flagellum-dependent cell motility"/>
    <property type="evidence" value="ECO:0007669"/>
    <property type="project" value="TreeGrafter"/>
</dbReference>
<dbReference type="AlphaFoldDB" id="A0A0J1HHC4"/>
<comment type="subunit">
    <text evidence="2 5">Homopentamer.</text>
</comment>
<comment type="function">
    <text evidence="5">Required for morphogenesis and for the elongation of the flagellar filament by facilitating polymerization of the flagellin monomers at the tip of growing filament. Forms a capping structure, which prevents flagellin subunits (transported through the central channel of the flagellum) from leaking out without polymerization at the distal end.</text>
</comment>
<feature type="domain" description="Flagellar hook-associated protein 2 C-terminal" evidence="7">
    <location>
        <begin position="221"/>
        <end position="454"/>
    </location>
</feature>
<evidence type="ECO:0000256" key="5">
    <source>
        <dbReference type="RuleBase" id="RU362066"/>
    </source>
</evidence>
<evidence type="ECO:0000313" key="8">
    <source>
        <dbReference type="EMBL" id="KLV11013.1"/>
    </source>
</evidence>
<sequence length="465" mass="49879">MGLSVGGLGSGLDVAGMTQQLVAAERTPKQTRITDQMSKVDSSLSAYGLVKSSASSLQELLEKFKEDEAFISKKASSSDKEFISVTADSNTQNGSYSVEVKQLAKSHKIVSNSSFDADPAADLGSGEMVISVGDKSMTINISSDKNSLKDVVAAINNSKDNPGITATTITDDGGSKILFSSTKTGAENQIKIDASGMTGDLANLTYDPASPGGNMAEMQAAQDAQIIIDGFSAVTSSTNKFENAIDGLTLDIKKLTGTYGTGTDTDDIETKSINITIENDKTQPKDALTKFVEQYNSLFEMIESQSSYSVEEGSGGPLVGDSVSKSLISQLRNLINEPVTVDGQKYRMADFGVTTDRYGKLELDEEILGDMLDDKFLDFGAFFTSDGGFLDKADEVLDGFVGRDGSITSKEDSLKEQQKRLEDDMSQLDARMKDFEDRTYKQLSAMDAAIAQMTQELATMQSLLL</sequence>
<keyword evidence="8" id="KW-0282">Flagellum</keyword>
<dbReference type="InterPro" id="IPR003481">
    <property type="entry name" value="FliD_N"/>
</dbReference>
<evidence type="ECO:0000256" key="4">
    <source>
        <dbReference type="ARBA" id="ARBA00023143"/>
    </source>
</evidence>
<dbReference type="GO" id="GO:0009421">
    <property type="term" value="C:bacterial-type flagellum filament cap"/>
    <property type="evidence" value="ECO:0007669"/>
    <property type="project" value="InterPro"/>
</dbReference>
<dbReference type="PANTHER" id="PTHR30288">
    <property type="entry name" value="FLAGELLAR CAP/ASSEMBLY PROTEIN FLID"/>
    <property type="match status" value="1"/>
</dbReference>
<accession>A0A0J1HHC4</accession>
<dbReference type="Pfam" id="PF07196">
    <property type="entry name" value="Flagellin_IN"/>
    <property type="match status" value="1"/>
</dbReference>
<protein>
    <recommendedName>
        <fullName evidence="5">Flagellar hook-associated protein 2</fullName>
        <shortName evidence="5">HAP2</shortName>
    </recommendedName>
    <alternativeName>
        <fullName evidence="5">Flagellar cap protein</fullName>
    </alternativeName>
</protein>